<organism evidence="1">
    <name type="scientific">Emiliania huxleyi</name>
    <name type="common">Coccolithophore</name>
    <name type="synonym">Pontosphaera huxleyi</name>
    <dbReference type="NCBI Taxonomy" id="2903"/>
    <lineage>
        <taxon>Eukaryota</taxon>
        <taxon>Haptista</taxon>
        <taxon>Haptophyta</taxon>
        <taxon>Prymnesiophyceae</taxon>
        <taxon>Isochrysidales</taxon>
        <taxon>Noelaerhabdaceae</taxon>
        <taxon>Emiliania</taxon>
    </lineage>
</organism>
<dbReference type="AlphaFoldDB" id="A0A7S3W412"/>
<evidence type="ECO:0000313" key="1">
    <source>
        <dbReference type="EMBL" id="CAE0532749.1"/>
    </source>
</evidence>
<proteinExistence type="predicted"/>
<gene>
    <name evidence="1" type="ORF">EHUX00137_LOCUS6647</name>
</gene>
<reference evidence="1" key="1">
    <citation type="submission" date="2021-01" db="EMBL/GenBank/DDBJ databases">
        <authorList>
            <person name="Corre E."/>
            <person name="Pelletier E."/>
            <person name="Niang G."/>
            <person name="Scheremetjew M."/>
            <person name="Finn R."/>
            <person name="Kale V."/>
            <person name="Holt S."/>
            <person name="Cochrane G."/>
            <person name="Meng A."/>
            <person name="Brown T."/>
            <person name="Cohen L."/>
        </authorList>
    </citation>
    <scope>NUCLEOTIDE SEQUENCE</scope>
    <source>
        <strain evidence="1">379</strain>
    </source>
</reference>
<dbReference type="EMBL" id="HBIR01009506">
    <property type="protein sequence ID" value="CAE0532749.1"/>
    <property type="molecule type" value="Transcribed_RNA"/>
</dbReference>
<name>A0A7S3W412_EMIHU</name>
<sequence length="331" mass="36255">MPSGAKRTPLYSLAPGGNELRARDVHRRFLDAFGLDEAQVPLLQMDLTSSSTPFTAVPARRLPPRTLVPRDADPFFLTGAKCDAMVLNPRRSRSKFWEMWGSASEAWTRVPPGGAACWGRGAEAARAFFRKALSGDQCDANWFEGASGALGRRGTPPGFTVAAPALLGFDDTIFKECSARLGKQEWYNGPGSGFNDELAHRCFEASVNVLRVFSHERPWSMCQNLQWLVCAGKGRLPGQGGRAMHFATPPSKLDTRTWITPISYPCEHGGCGVGELKYAVGDVYFAELCLLNRFCRNGGQLFAIDGPREAFECDFDEEAYLAFAEDLATPA</sequence>
<protein>
    <submittedName>
        <fullName evidence="1">Uncharacterized protein</fullName>
    </submittedName>
</protein>
<accession>A0A7S3W412</accession>